<gene>
    <name evidence="1" type="ORF">INT46_007904</name>
</gene>
<organism evidence="1 2">
    <name type="scientific">Mucor plumbeus</name>
    <dbReference type="NCBI Taxonomy" id="97098"/>
    <lineage>
        <taxon>Eukaryota</taxon>
        <taxon>Fungi</taxon>
        <taxon>Fungi incertae sedis</taxon>
        <taxon>Mucoromycota</taxon>
        <taxon>Mucoromycotina</taxon>
        <taxon>Mucoromycetes</taxon>
        <taxon>Mucorales</taxon>
        <taxon>Mucorineae</taxon>
        <taxon>Mucoraceae</taxon>
        <taxon>Mucor</taxon>
    </lineage>
</organism>
<proteinExistence type="predicted"/>
<dbReference type="AlphaFoldDB" id="A0A8H7QMG2"/>
<evidence type="ECO:0000313" key="2">
    <source>
        <dbReference type="Proteomes" id="UP000650833"/>
    </source>
</evidence>
<reference evidence="1" key="1">
    <citation type="submission" date="2020-12" db="EMBL/GenBank/DDBJ databases">
        <title>Metabolic potential, ecology and presence of endohyphal bacteria is reflected in genomic diversity of Mucoromycotina.</title>
        <authorList>
            <person name="Muszewska A."/>
            <person name="Okrasinska A."/>
            <person name="Steczkiewicz K."/>
            <person name="Drgas O."/>
            <person name="Orlowska M."/>
            <person name="Perlinska-Lenart U."/>
            <person name="Aleksandrzak-Piekarczyk T."/>
            <person name="Szatraj K."/>
            <person name="Zielenkiewicz U."/>
            <person name="Pilsyk S."/>
            <person name="Malc E."/>
            <person name="Mieczkowski P."/>
            <person name="Kruszewska J.S."/>
            <person name="Biernat P."/>
            <person name="Pawlowska J."/>
        </authorList>
    </citation>
    <scope>NUCLEOTIDE SEQUENCE</scope>
    <source>
        <strain evidence="1">CBS 226.32</strain>
    </source>
</reference>
<name>A0A8H7QMG2_9FUNG</name>
<dbReference type="EMBL" id="JAEPRC010000533">
    <property type="protein sequence ID" value="KAG2195333.1"/>
    <property type="molecule type" value="Genomic_DNA"/>
</dbReference>
<keyword evidence="2" id="KW-1185">Reference proteome</keyword>
<evidence type="ECO:0000313" key="1">
    <source>
        <dbReference type="EMBL" id="KAG2195333.1"/>
    </source>
</evidence>
<sequence>MSTGMASRTRKLIEKYYNTYWDLIGVTENTSLTDYLLKGLNVYLYSLVSLNTSQSSDKEKDTLGYAISQLRSGRRYGSLVCGYNSNHNGNNGVAKQYHGCGKKPVRRAGKFHNKKEDNNNGETPKCFDFGFTPFTRSPLFLVPTPSRNKDTTNSSDDESNQHFAVATIALKKKGKEVSQMDTDGECRHFDSDYFKKMPNKTNAGIKVNTWFLLDTGCTFHYGKKGIEPNPYKPNDDPCGSEEERKTMMNELKPFIDANASIGPKAYCNIPDSKITVPKKKDTPFLNTCRRQLPIAEALRPVIQKQV</sequence>
<dbReference type="Proteomes" id="UP000650833">
    <property type="component" value="Unassembled WGS sequence"/>
</dbReference>
<protein>
    <submittedName>
        <fullName evidence="1">Uncharacterized protein</fullName>
    </submittedName>
</protein>
<comment type="caution">
    <text evidence="1">The sequence shown here is derived from an EMBL/GenBank/DDBJ whole genome shotgun (WGS) entry which is preliminary data.</text>
</comment>
<accession>A0A8H7QMG2</accession>